<sequence>VEFACEVSCVRDICPRDVTGASSVDTLRSSRDLRAGDVTYDLTFWEFAPRIGDVKRRHHCLLNRLFGFREGAWGACSRRPFSFGGERSGALDAFDPTVVEVRNTLFYEKQHPSKFSPFFLSSAAGNPN</sequence>
<evidence type="ECO:0000313" key="2">
    <source>
        <dbReference type="Proteomes" id="UP000265520"/>
    </source>
</evidence>
<dbReference type="EMBL" id="LXQA010000370">
    <property type="protein sequence ID" value="MCH79793.1"/>
    <property type="molecule type" value="Genomic_DNA"/>
</dbReference>
<name>A0A392LXW4_9FABA</name>
<protein>
    <submittedName>
        <fullName evidence="1">Uncharacterized protein</fullName>
    </submittedName>
</protein>
<gene>
    <name evidence="1" type="ORF">A2U01_0000549</name>
</gene>
<proteinExistence type="predicted"/>
<feature type="non-terminal residue" evidence="1">
    <location>
        <position position="1"/>
    </location>
</feature>
<accession>A0A392LXW4</accession>
<dbReference type="Proteomes" id="UP000265520">
    <property type="component" value="Unassembled WGS sequence"/>
</dbReference>
<evidence type="ECO:0000313" key="1">
    <source>
        <dbReference type="EMBL" id="MCH79793.1"/>
    </source>
</evidence>
<reference evidence="1 2" key="1">
    <citation type="journal article" date="2018" name="Front. Plant Sci.">
        <title>Red Clover (Trifolium pratense) and Zigzag Clover (T. medium) - A Picture of Genomic Similarities and Differences.</title>
        <authorList>
            <person name="Dluhosova J."/>
            <person name="Istvanek J."/>
            <person name="Nedelnik J."/>
            <person name="Repkova J."/>
        </authorList>
    </citation>
    <scope>NUCLEOTIDE SEQUENCE [LARGE SCALE GENOMIC DNA]</scope>
    <source>
        <strain evidence="2">cv. 10/8</strain>
        <tissue evidence="1">Leaf</tissue>
    </source>
</reference>
<keyword evidence="2" id="KW-1185">Reference proteome</keyword>
<comment type="caution">
    <text evidence="1">The sequence shown here is derived from an EMBL/GenBank/DDBJ whole genome shotgun (WGS) entry which is preliminary data.</text>
</comment>
<dbReference type="AlphaFoldDB" id="A0A392LXW4"/>
<organism evidence="1 2">
    <name type="scientific">Trifolium medium</name>
    <dbReference type="NCBI Taxonomy" id="97028"/>
    <lineage>
        <taxon>Eukaryota</taxon>
        <taxon>Viridiplantae</taxon>
        <taxon>Streptophyta</taxon>
        <taxon>Embryophyta</taxon>
        <taxon>Tracheophyta</taxon>
        <taxon>Spermatophyta</taxon>
        <taxon>Magnoliopsida</taxon>
        <taxon>eudicotyledons</taxon>
        <taxon>Gunneridae</taxon>
        <taxon>Pentapetalae</taxon>
        <taxon>rosids</taxon>
        <taxon>fabids</taxon>
        <taxon>Fabales</taxon>
        <taxon>Fabaceae</taxon>
        <taxon>Papilionoideae</taxon>
        <taxon>50 kb inversion clade</taxon>
        <taxon>NPAAA clade</taxon>
        <taxon>Hologalegina</taxon>
        <taxon>IRL clade</taxon>
        <taxon>Trifolieae</taxon>
        <taxon>Trifolium</taxon>
    </lineage>
</organism>